<protein>
    <submittedName>
        <fullName evidence="2">(malaria parasite P. vivax) hypothetical protein</fullName>
    </submittedName>
</protein>
<dbReference type="Proteomes" id="UP000779233">
    <property type="component" value="Unassembled WGS sequence"/>
</dbReference>
<proteinExistence type="predicted"/>
<dbReference type="EMBL" id="CAJZCX010000013">
    <property type="protein sequence ID" value="CAG9482847.1"/>
    <property type="molecule type" value="Genomic_DNA"/>
</dbReference>
<dbReference type="InterPro" id="IPR008780">
    <property type="entry name" value="Plasmodium_Vir"/>
</dbReference>
<dbReference type="VEuPathDB" id="PlasmoDB:PVPAM_040034900"/>
<reference evidence="2" key="1">
    <citation type="submission" date="2021-09" db="EMBL/GenBank/DDBJ databases">
        <authorList>
            <consortium name="Pathogen Informatics"/>
        </authorList>
    </citation>
    <scope>NUCLEOTIDE SEQUENCE</scope>
    <source>
        <strain evidence="2">PvW1</strain>
    </source>
</reference>
<keyword evidence="1" id="KW-0472">Membrane</keyword>
<sequence>MSRESLINEIPSLLLSDDATFNTENVLRCAYQSIDSTYSDIGSSGQCEECKVNNNAYRSMCCAIQRITLNWSTFLDCLKTDDTIDDKFCDYLIRSLYGRLSNIKIDYTHLYDLYKAVGALLDSKCFKKVKPEEKYIKYVKTHDMKILKNKKDLYDFSEYYKDIKTALKKNDNKKNPKYCEYIQYMFDLFKYMKNNNSTKVYNTEIEQFETIFKKKDNELSLLKPFCTEKELKLDLTPENKNTHILTRNKSIDYENGNPELCVNIETSVDNFSERKHEYETVLKDLSAYQVYEKLNATVENNKYCIDCKEVAKLEKHYRGIYQFCRKLARNLRKKLDDIKSLETNVDDRCLYLIYWTYEEIKKIYNGDKKKIYEIPFFHEILKVANNINYQLTGNDIFYKSEDIHKKFDEKVILMRNLVKNKKKPHELDNTDLKTLSKEEYVNNYEFTDYKPCFYYFDCNLDECGEMRDLFDYFKNYSSIESKNFNIGNERQTHCKYVSHINTLYDKYIEQCCSCYHNSDECTDECPHYFKCDQKYSPDNLYSKLNCKKEIPSNNFKKVELPAPIDQYVKYITDKKYEERAVSRTDASKLTTLENERNSTSAPSISVDTDSVEEYDPFYTIVLGVLTLLGMSMIFFIFCKFTPLGNCFNSSKKTNRRHDAYEVYDQRLLNPELQNPNVNMENRRIQIAYQSAR</sequence>
<evidence type="ECO:0000313" key="2">
    <source>
        <dbReference type="EMBL" id="CAG9482847.1"/>
    </source>
</evidence>
<comment type="caution">
    <text evidence="2">The sequence shown here is derived from an EMBL/GenBank/DDBJ whole genome shotgun (WGS) entry which is preliminary data.</text>
</comment>
<evidence type="ECO:0000256" key="1">
    <source>
        <dbReference type="SAM" id="Phobius"/>
    </source>
</evidence>
<keyword evidence="1" id="KW-0812">Transmembrane</keyword>
<gene>
    <name evidence="2" type="ORF">PVW1_040030500</name>
</gene>
<organism evidence="2 3">
    <name type="scientific">Plasmodium vivax</name>
    <name type="common">malaria parasite P. vivax</name>
    <dbReference type="NCBI Taxonomy" id="5855"/>
    <lineage>
        <taxon>Eukaryota</taxon>
        <taxon>Sar</taxon>
        <taxon>Alveolata</taxon>
        <taxon>Apicomplexa</taxon>
        <taxon>Aconoidasida</taxon>
        <taxon>Haemosporida</taxon>
        <taxon>Plasmodiidae</taxon>
        <taxon>Plasmodium</taxon>
        <taxon>Plasmodium (Plasmodium)</taxon>
    </lineage>
</organism>
<dbReference type="Pfam" id="PF05795">
    <property type="entry name" value="Plasmodium_Vir"/>
    <property type="match status" value="3"/>
</dbReference>
<feature type="transmembrane region" description="Helical" evidence="1">
    <location>
        <begin position="617"/>
        <end position="638"/>
    </location>
</feature>
<dbReference type="AlphaFoldDB" id="A0A8S4HIC9"/>
<accession>A0A8S4HIC9</accession>
<name>A0A8S4HIC9_PLAVI</name>
<keyword evidence="1" id="KW-1133">Transmembrane helix</keyword>
<evidence type="ECO:0000313" key="3">
    <source>
        <dbReference type="Proteomes" id="UP000779233"/>
    </source>
</evidence>